<comment type="caution">
    <text evidence="3">The sequence shown here is derived from an EMBL/GenBank/DDBJ whole genome shotgun (WGS) entry which is preliminary data.</text>
</comment>
<keyword evidence="2" id="KW-1133">Transmembrane helix</keyword>
<reference evidence="3" key="1">
    <citation type="submission" date="2020-05" db="EMBL/GenBank/DDBJ databases">
        <title>Mycena genomes resolve the evolution of fungal bioluminescence.</title>
        <authorList>
            <person name="Tsai I.J."/>
        </authorList>
    </citation>
    <scope>NUCLEOTIDE SEQUENCE</scope>
    <source>
        <strain evidence="3">160909Yilan</strain>
    </source>
</reference>
<keyword evidence="2" id="KW-0812">Transmembrane</keyword>
<feature type="compositionally biased region" description="Low complexity" evidence="1">
    <location>
        <begin position="125"/>
        <end position="154"/>
    </location>
</feature>
<keyword evidence="2" id="KW-0472">Membrane</keyword>
<gene>
    <name evidence="3" type="ORF">MSAN_00650800</name>
</gene>
<feature type="region of interest" description="Disordered" evidence="1">
    <location>
        <begin position="257"/>
        <end position="312"/>
    </location>
</feature>
<accession>A0A8H6Z032</accession>
<proteinExistence type="predicted"/>
<dbReference type="EMBL" id="JACAZH010000004">
    <property type="protein sequence ID" value="KAF7370200.1"/>
    <property type="molecule type" value="Genomic_DNA"/>
</dbReference>
<name>A0A8H6Z032_9AGAR</name>
<evidence type="ECO:0008006" key="5">
    <source>
        <dbReference type="Google" id="ProtNLM"/>
    </source>
</evidence>
<evidence type="ECO:0000256" key="1">
    <source>
        <dbReference type="SAM" id="MobiDB-lite"/>
    </source>
</evidence>
<protein>
    <recommendedName>
        <fullName evidence="5">Mid2 domain-containing protein</fullName>
    </recommendedName>
</protein>
<sequence>MSLPGIFGQQVCVGTLPAHGLGIPSSVLSWWETTGSPLVCTEKVQTLSLPSTIYAWWLANAHGNSVFLASPGSTVTVTEMATAVSSSSGTPSIAPASTTPSLSLPASTISSNESPSTQAPESTDDSSPVPTTTNSISSLFDTTETATTTESSSRITSASFSVAVGATESNQQMSLSSSLPVTSPSAIAGAASHNNNKTARIVAGVLVPLVVIALGIAAFIIYKRRRRVHDRREWERTHQEIADAVRQVGAATPAAVLATGPPAWGDVKPVPDNDSKAPLMDSSGGTPPGSLGHPNGSDHALLSHSHSRESSA</sequence>
<evidence type="ECO:0000256" key="2">
    <source>
        <dbReference type="SAM" id="Phobius"/>
    </source>
</evidence>
<dbReference type="Proteomes" id="UP000623467">
    <property type="component" value="Unassembled WGS sequence"/>
</dbReference>
<evidence type="ECO:0000313" key="3">
    <source>
        <dbReference type="EMBL" id="KAF7370200.1"/>
    </source>
</evidence>
<feature type="transmembrane region" description="Helical" evidence="2">
    <location>
        <begin position="201"/>
        <end position="222"/>
    </location>
</feature>
<feature type="region of interest" description="Disordered" evidence="1">
    <location>
        <begin position="85"/>
        <end position="154"/>
    </location>
</feature>
<feature type="compositionally biased region" description="Polar residues" evidence="1">
    <location>
        <begin position="112"/>
        <end position="121"/>
    </location>
</feature>
<evidence type="ECO:0000313" key="4">
    <source>
        <dbReference type="Proteomes" id="UP000623467"/>
    </source>
</evidence>
<keyword evidence="4" id="KW-1185">Reference proteome</keyword>
<dbReference type="OrthoDB" id="3065363at2759"/>
<dbReference type="AlphaFoldDB" id="A0A8H6Z032"/>
<feature type="compositionally biased region" description="Low complexity" evidence="1">
    <location>
        <begin position="94"/>
        <end position="111"/>
    </location>
</feature>
<organism evidence="3 4">
    <name type="scientific">Mycena sanguinolenta</name>
    <dbReference type="NCBI Taxonomy" id="230812"/>
    <lineage>
        <taxon>Eukaryota</taxon>
        <taxon>Fungi</taxon>
        <taxon>Dikarya</taxon>
        <taxon>Basidiomycota</taxon>
        <taxon>Agaricomycotina</taxon>
        <taxon>Agaricomycetes</taxon>
        <taxon>Agaricomycetidae</taxon>
        <taxon>Agaricales</taxon>
        <taxon>Marasmiineae</taxon>
        <taxon>Mycenaceae</taxon>
        <taxon>Mycena</taxon>
    </lineage>
</organism>